<feature type="domain" description="Histidine kinase" evidence="13">
    <location>
        <begin position="209"/>
        <end position="428"/>
    </location>
</feature>
<proteinExistence type="predicted"/>
<dbReference type="GO" id="GO:0005524">
    <property type="term" value="F:ATP binding"/>
    <property type="evidence" value="ECO:0007669"/>
    <property type="project" value="UniProtKB-KW"/>
</dbReference>
<dbReference type="Pfam" id="PF02518">
    <property type="entry name" value="HATPase_c"/>
    <property type="match status" value="1"/>
</dbReference>
<dbReference type="FunFam" id="1.10.287.130:FF:000008">
    <property type="entry name" value="Two-component sensor histidine kinase"/>
    <property type="match status" value="1"/>
</dbReference>
<evidence type="ECO:0000259" key="13">
    <source>
        <dbReference type="PROSITE" id="PS50109"/>
    </source>
</evidence>
<keyword evidence="12" id="KW-0812">Transmembrane</keyword>
<dbReference type="CDD" id="cd06225">
    <property type="entry name" value="HAMP"/>
    <property type="match status" value="1"/>
</dbReference>
<evidence type="ECO:0000256" key="8">
    <source>
        <dbReference type="ARBA" id="ARBA00022777"/>
    </source>
</evidence>
<dbReference type="InterPro" id="IPR004358">
    <property type="entry name" value="Sig_transdc_His_kin-like_C"/>
</dbReference>
<dbReference type="InterPro" id="IPR036890">
    <property type="entry name" value="HATPase_C_sf"/>
</dbReference>
<keyword evidence="16" id="KW-1185">Reference proteome</keyword>
<dbReference type="PROSITE" id="PS50885">
    <property type="entry name" value="HAMP"/>
    <property type="match status" value="1"/>
</dbReference>
<dbReference type="PROSITE" id="PS50109">
    <property type="entry name" value="HIS_KIN"/>
    <property type="match status" value="1"/>
</dbReference>
<dbReference type="GO" id="GO:0005886">
    <property type="term" value="C:plasma membrane"/>
    <property type="evidence" value="ECO:0007669"/>
    <property type="project" value="UniProtKB-SubCell"/>
</dbReference>
<dbReference type="KEGG" id="rhom:FRIFI_2259"/>
<dbReference type="GO" id="GO:0004721">
    <property type="term" value="F:phosphoprotein phosphatase activity"/>
    <property type="evidence" value="ECO:0007669"/>
    <property type="project" value="TreeGrafter"/>
</dbReference>
<dbReference type="CDD" id="cd00082">
    <property type="entry name" value="HisKA"/>
    <property type="match status" value="1"/>
</dbReference>
<keyword evidence="11 12" id="KW-0472">Membrane</keyword>
<dbReference type="Gene3D" id="6.10.340.10">
    <property type="match status" value="1"/>
</dbReference>
<evidence type="ECO:0000256" key="11">
    <source>
        <dbReference type="ARBA" id="ARBA00023136"/>
    </source>
</evidence>
<keyword evidence="9" id="KW-0067">ATP-binding</keyword>
<feature type="transmembrane region" description="Helical" evidence="12">
    <location>
        <begin position="6"/>
        <end position="27"/>
    </location>
</feature>
<reference evidence="15 16" key="1">
    <citation type="submission" date="2014-09" db="EMBL/GenBank/DDBJ databases">
        <authorList>
            <person name="Hornung B.V."/>
        </authorList>
    </citation>
    <scope>NUCLEOTIDE SEQUENCE [LARGE SCALE GENOMIC DNA]</scope>
    <source>
        <strain evidence="15 16">FRIFI</strain>
    </source>
</reference>
<dbReference type="GO" id="GO:0000155">
    <property type="term" value="F:phosphorelay sensor kinase activity"/>
    <property type="evidence" value="ECO:0007669"/>
    <property type="project" value="InterPro"/>
</dbReference>
<gene>
    <name evidence="15" type="ORF">FRIFI_2259</name>
</gene>
<evidence type="ECO:0000256" key="12">
    <source>
        <dbReference type="SAM" id="Phobius"/>
    </source>
</evidence>
<evidence type="ECO:0000259" key="14">
    <source>
        <dbReference type="PROSITE" id="PS50885"/>
    </source>
</evidence>
<evidence type="ECO:0000256" key="3">
    <source>
        <dbReference type="ARBA" id="ARBA00012438"/>
    </source>
</evidence>
<evidence type="ECO:0000256" key="9">
    <source>
        <dbReference type="ARBA" id="ARBA00022840"/>
    </source>
</evidence>
<keyword evidence="6 15" id="KW-0808">Transferase</keyword>
<dbReference type="EC" id="2.7.13.3" evidence="3"/>
<dbReference type="SUPFAM" id="SSF55874">
    <property type="entry name" value="ATPase domain of HSP90 chaperone/DNA topoisomerase II/histidine kinase"/>
    <property type="match status" value="1"/>
</dbReference>
<dbReference type="PANTHER" id="PTHR45453">
    <property type="entry name" value="PHOSPHATE REGULON SENSOR PROTEIN PHOR"/>
    <property type="match status" value="1"/>
</dbReference>
<evidence type="ECO:0000256" key="6">
    <source>
        <dbReference type="ARBA" id="ARBA00022679"/>
    </source>
</evidence>
<dbReference type="SMART" id="SM00387">
    <property type="entry name" value="HATPase_c"/>
    <property type="match status" value="1"/>
</dbReference>
<dbReference type="RefSeq" id="WP_092924204.1">
    <property type="nucleotide sequence ID" value="NZ_FJTZ01000012.1"/>
</dbReference>
<keyword evidence="8 15" id="KW-0418">Kinase</keyword>
<dbReference type="Gene3D" id="3.30.450.20">
    <property type="entry name" value="PAS domain"/>
    <property type="match status" value="1"/>
</dbReference>
<dbReference type="InterPro" id="IPR003660">
    <property type="entry name" value="HAMP_dom"/>
</dbReference>
<dbReference type="AlphaFoldDB" id="A0A2P2BTU6"/>
<dbReference type="Pfam" id="PF00512">
    <property type="entry name" value="HisKA"/>
    <property type="match status" value="1"/>
</dbReference>
<comment type="catalytic activity">
    <reaction evidence="1">
        <text>ATP + protein L-histidine = ADP + protein N-phospho-L-histidine.</text>
        <dbReference type="EC" id="2.7.13.3"/>
    </reaction>
</comment>
<sequence>MEQLSTLGYSILLISIIISILSIRYTLRLRKYLEEFIYVSKKISNKEFHSRISSTAKGDLGELSRNFNEMIEIMDKTISDLDYSNLQKTSILKSISHGILAIDIDGNIMLINEEAKRMLKCDNGILVEGKNIKNVIKEEKLLEEINTFKGWKQNKTDELKINDDLVYKVSIDPIYLESIKHIIIGSIINIQDITEKVKLEHMRSDFVANVSHELKTPLTSISGFVETLRLNENIDVQTRNRFLSIIETESDRLKRLIDDILLLSFIENNEKIVYEGVSLYNVFLEVYEMTNYIAKSKNINLTYEFDDKSIVVFANRDYIKQVFLNLIDNAIKYTPENQGKTVKVSVGTKQDKIIIKVKDEGIGIPKEDINRIFERFYRVDKARSKEVGGTGLGLAIIKHIVKSLGGTIEVKSELRHGSEFIVNIPEKISFK</sequence>
<comment type="subcellular location">
    <subcellularLocation>
        <location evidence="2">Cell membrane</location>
    </subcellularLocation>
</comment>
<dbReference type="PRINTS" id="PR00344">
    <property type="entry name" value="BCTRLSENSOR"/>
</dbReference>
<dbReference type="InterPro" id="IPR036097">
    <property type="entry name" value="HisK_dim/P_sf"/>
</dbReference>
<name>A0A2P2BTU6_9FIRM</name>
<protein>
    <recommendedName>
        <fullName evidence="3">histidine kinase</fullName>
        <ecNumber evidence="3">2.7.13.3</ecNumber>
    </recommendedName>
</protein>
<evidence type="ECO:0000256" key="5">
    <source>
        <dbReference type="ARBA" id="ARBA00022553"/>
    </source>
</evidence>
<keyword evidence="7" id="KW-0547">Nucleotide-binding</keyword>
<evidence type="ECO:0000256" key="10">
    <source>
        <dbReference type="ARBA" id="ARBA00023012"/>
    </source>
</evidence>
<keyword evidence="5" id="KW-0597">Phosphoprotein</keyword>
<dbReference type="EMBL" id="LN650648">
    <property type="protein sequence ID" value="CEI73786.1"/>
    <property type="molecule type" value="Genomic_DNA"/>
</dbReference>
<keyword evidence="12" id="KW-1133">Transmembrane helix</keyword>
<evidence type="ECO:0000256" key="7">
    <source>
        <dbReference type="ARBA" id="ARBA00022741"/>
    </source>
</evidence>
<keyword evidence="4" id="KW-1003">Cell membrane</keyword>
<evidence type="ECO:0000313" key="15">
    <source>
        <dbReference type="EMBL" id="CEI73786.1"/>
    </source>
</evidence>
<dbReference type="Gene3D" id="1.10.287.130">
    <property type="match status" value="1"/>
</dbReference>
<dbReference type="InterPro" id="IPR050351">
    <property type="entry name" value="BphY/WalK/GraS-like"/>
</dbReference>
<evidence type="ECO:0000256" key="1">
    <source>
        <dbReference type="ARBA" id="ARBA00000085"/>
    </source>
</evidence>
<keyword evidence="10" id="KW-0902">Two-component regulatory system</keyword>
<evidence type="ECO:0000256" key="4">
    <source>
        <dbReference type="ARBA" id="ARBA00022475"/>
    </source>
</evidence>
<organism evidence="15 16">
    <name type="scientific">Romboutsia hominis</name>
    <dbReference type="NCBI Taxonomy" id="1507512"/>
    <lineage>
        <taxon>Bacteria</taxon>
        <taxon>Bacillati</taxon>
        <taxon>Bacillota</taxon>
        <taxon>Clostridia</taxon>
        <taxon>Peptostreptococcales</taxon>
        <taxon>Peptostreptococcaceae</taxon>
        <taxon>Romboutsia</taxon>
    </lineage>
</organism>
<dbReference type="InterPro" id="IPR005467">
    <property type="entry name" value="His_kinase_dom"/>
</dbReference>
<dbReference type="GO" id="GO:0016036">
    <property type="term" value="P:cellular response to phosphate starvation"/>
    <property type="evidence" value="ECO:0007669"/>
    <property type="project" value="TreeGrafter"/>
</dbReference>
<feature type="domain" description="HAMP" evidence="14">
    <location>
        <begin position="27"/>
        <end position="79"/>
    </location>
</feature>
<accession>A0A2P2BTU6</accession>
<dbReference type="CDD" id="cd00075">
    <property type="entry name" value="HATPase"/>
    <property type="match status" value="1"/>
</dbReference>
<dbReference type="InterPro" id="IPR003661">
    <property type="entry name" value="HisK_dim/P_dom"/>
</dbReference>
<dbReference type="Proteomes" id="UP000245695">
    <property type="component" value="Chromosome 1"/>
</dbReference>
<evidence type="ECO:0000256" key="2">
    <source>
        <dbReference type="ARBA" id="ARBA00004236"/>
    </source>
</evidence>
<dbReference type="SUPFAM" id="SSF47384">
    <property type="entry name" value="Homodimeric domain of signal transducing histidine kinase"/>
    <property type="match status" value="1"/>
</dbReference>
<dbReference type="Gene3D" id="3.30.565.10">
    <property type="entry name" value="Histidine kinase-like ATPase, C-terminal domain"/>
    <property type="match status" value="1"/>
</dbReference>
<dbReference type="SMART" id="SM00388">
    <property type="entry name" value="HisKA"/>
    <property type="match status" value="1"/>
</dbReference>
<dbReference type="FunFam" id="3.30.565.10:FF:000006">
    <property type="entry name" value="Sensor histidine kinase WalK"/>
    <property type="match status" value="1"/>
</dbReference>
<evidence type="ECO:0000313" key="16">
    <source>
        <dbReference type="Proteomes" id="UP000245695"/>
    </source>
</evidence>
<dbReference type="InterPro" id="IPR003594">
    <property type="entry name" value="HATPase_dom"/>
</dbReference>
<dbReference type="PANTHER" id="PTHR45453:SF1">
    <property type="entry name" value="PHOSPHATE REGULON SENSOR PROTEIN PHOR"/>
    <property type="match status" value="1"/>
</dbReference>